<evidence type="ECO:0000313" key="4">
    <source>
        <dbReference type="EMBL" id="ETO31640.1"/>
    </source>
</evidence>
<feature type="signal peptide" evidence="3">
    <location>
        <begin position="1"/>
        <end position="19"/>
    </location>
</feature>
<feature type="chain" id="PRO_5004977071" evidence="3">
    <location>
        <begin position="20"/>
        <end position="421"/>
    </location>
</feature>
<keyword evidence="2" id="KW-1133">Transmembrane helix</keyword>
<keyword evidence="5" id="KW-1185">Reference proteome</keyword>
<name>X6NZA4_RETFI</name>
<keyword evidence="2" id="KW-0812">Transmembrane</keyword>
<keyword evidence="2" id="KW-0472">Membrane</keyword>
<feature type="transmembrane region" description="Helical" evidence="2">
    <location>
        <begin position="79"/>
        <end position="96"/>
    </location>
</feature>
<feature type="compositionally biased region" description="Basic and acidic residues" evidence="1">
    <location>
        <begin position="336"/>
        <end position="345"/>
    </location>
</feature>
<evidence type="ECO:0000256" key="1">
    <source>
        <dbReference type="SAM" id="MobiDB-lite"/>
    </source>
</evidence>
<evidence type="ECO:0000256" key="2">
    <source>
        <dbReference type="SAM" id="Phobius"/>
    </source>
</evidence>
<protein>
    <submittedName>
        <fullName evidence="4">Uncharacterized protein</fullName>
    </submittedName>
</protein>
<evidence type="ECO:0000256" key="3">
    <source>
        <dbReference type="SAM" id="SignalP"/>
    </source>
</evidence>
<sequence>MLRIFLFLCSCILIRAMVADVPAKFKSSADLTSLFCSTCQTIVTSLNNSYYDDSANFDALFGFRLDSAVLCSIRTKTTVVVFLFVFSQFSPFFFFFKKKKGKKIRKQSDLLRISVAMEGICDNIQGSFDERTHIVCLFFLTKQCFFLSLLCVLCVYVYVCVCVREWRAGQYSTGKRKNGNLYLIPQETVEDIEANISVESQKKQLEYDQLLDSLKQSSEEDNTTDIEKEKEALPKHYHVKKPKLLKSTSKTHKLVQDMCFTVTDHLEEWLLEQEKLIKQIRQETKDNDKEVKIKFDGYCIQKYKSLCDAASTNLDISYFKLKMRYTRPPSLPTNEDLNKHEDGTDNHTLSSNDTDSQSGASSVSDPQTHIDSGQDTAKRIQAMTTQKPICKDTFNLKRSAQIFFFLKLILIAFLLSVENSS</sequence>
<dbReference type="EMBL" id="ASPP01004799">
    <property type="protein sequence ID" value="ETO31640.1"/>
    <property type="molecule type" value="Genomic_DNA"/>
</dbReference>
<feature type="transmembrane region" description="Helical" evidence="2">
    <location>
        <begin position="134"/>
        <end position="159"/>
    </location>
</feature>
<dbReference type="Proteomes" id="UP000023152">
    <property type="component" value="Unassembled WGS sequence"/>
</dbReference>
<accession>X6NZA4</accession>
<gene>
    <name evidence="4" type="ORF">RFI_05476</name>
</gene>
<reference evidence="4 5" key="1">
    <citation type="journal article" date="2013" name="Curr. Biol.">
        <title>The Genome of the Foraminiferan Reticulomyxa filosa.</title>
        <authorList>
            <person name="Glockner G."/>
            <person name="Hulsmann N."/>
            <person name="Schleicher M."/>
            <person name="Noegel A.A."/>
            <person name="Eichinger L."/>
            <person name="Gallinger C."/>
            <person name="Pawlowski J."/>
            <person name="Sierra R."/>
            <person name="Euteneuer U."/>
            <person name="Pillet L."/>
            <person name="Moustafa A."/>
            <person name="Platzer M."/>
            <person name="Groth M."/>
            <person name="Szafranski K."/>
            <person name="Schliwa M."/>
        </authorList>
    </citation>
    <scope>NUCLEOTIDE SEQUENCE [LARGE SCALE GENOMIC DNA]</scope>
</reference>
<evidence type="ECO:0000313" key="5">
    <source>
        <dbReference type="Proteomes" id="UP000023152"/>
    </source>
</evidence>
<organism evidence="4 5">
    <name type="scientific">Reticulomyxa filosa</name>
    <dbReference type="NCBI Taxonomy" id="46433"/>
    <lineage>
        <taxon>Eukaryota</taxon>
        <taxon>Sar</taxon>
        <taxon>Rhizaria</taxon>
        <taxon>Retaria</taxon>
        <taxon>Foraminifera</taxon>
        <taxon>Monothalamids</taxon>
        <taxon>Reticulomyxidae</taxon>
        <taxon>Reticulomyxa</taxon>
    </lineage>
</organism>
<feature type="region of interest" description="Disordered" evidence="1">
    <location>
        <begin position="330"/>
        <end position="376"/>
    </location>
</feature>
<proteinExistence type="predicted"/>
<feature type="compositionally biased region" description="Polar residues" evidence="1">
    <location>
        <begin position="346"/>
        <end position="375"/>
    </location>
</feature>
<keyword evidence="3" id="KW-0732">Signal</keyword>
<comment type="caution">
    <text evidence="4">The sequence shown here is derived from an EMBL/GenBank/DDBJ whole genome shotgun (WGS) entry which is preliminary data.</text>
</comment>
<dbReference type="AlphaFoldDB" id="X6NZA4"/>